<gene>
    <name evidence="2" type="ORF">X777_05531</name>
</gene>
<dbReference type="AlphaFoldDB" id="A0A026WFW3"/>
<dbReference type="EMBL" id="KK107242">
    <property type="protein sequence ID" value="EZA54551.1"/>
    <property type="molecule type" value="Genomic_DNA"/>
</dbReference>
<evidence type="ECO:0000313" key="2">
    <source>
        <dbReference type="EMBL" id="EZA54551.1"/>
    </source>
</evidence>
<reference evidence="2 3" key="1">
    <citation type="journal article" date="2014" name="Curr. Biol.">
        <title>The genome of the clonal raider ant Cerapachys biroi.</title>
        <authorList>
            <person name="Oxley P.R."/>
            <person name="Ji L."/>
            <person name="Fetter-Pruneda I."/>
            <person name="McKenzie S.K."/>
            <person name="Li C."/>
            <person name="Hu H."/>
            <person name="Zhang G."/>
            <person name="Kronauer D.J."/>
        </authorList>
    </citation>
    <scope>NUCLEOTIDE SEQUENCE [LARGE SCALE GENOMIC DNA]</scope>
</reference>
<proteinExistence type="predicted"/>
<sequence length="81" mass="8093">MTGASGKFNRFFNSSLSSATSIKFRAVISVAILSIFGFTGLASNEGDGDGDGGGGGVDGAAAVAAAAFDSVLRMTLKKRTI</sequence>
<protein>
    <submittedName>
        <fullName evidence="2">Uncharacterized protein</fullName>
    </submittedName>
</protein>
<feature type="transmembrane region" description="Helical" evidence="1">
    <location>
        <begin position="54"/>
        <end position="72"/>
    </location>
</feature>
<name>A0A026WFW3_OOCBI</name>
<keyword evidence="3" id="KW-1185">Reference proteome</keyword>
<keyword evidence="1" id="KW-1133">Transmembrane helix</keyword>
<keyword evidence="1" id="KW-0472">Membrane</keyword>
<organism evidence="2 3">
    <name type="scientific">Ooceraea biroi</name>
    <name type="common">Clonal raider ant</name>
    <name type="synonym">Cerapachys biroi</name>
    <dbReference type="NCBI Taxonomy" id="2015173"/>
    <lineage>
        <taxon>Eukaryota</taxon>
        <taxon>Metazoa</taxon>
        <taxon>Ecdysozoa</taxon>
        <taxon>Arthropoda</taxon>
        <taxon>Hexapoda</taxon>
        <taxon>Insecta</taxon>
        <taxon>Pterygota</taxon>
        <taxon>Neoptera</taxon>
        <taxon>Endopterygota</taxon>
        <taxon>Hymenoptera</taxon>
        <taxon>Apocrita</taxon>
        <taxon>Aculeata</taxon>
        <taxon>Formicoidea</taxon>
        <taxon>Formicidae</taxon>
        <taxon>Dorylinae</taxon>
        <taxon>Ooceraea</taxon>
    </lineage>
</organism>
<keyword evidence="1" id="KW-0812">Transmembrane</keyword>
<feature type="transmembrane region" description="Helical" evidence="1">
    <location>
        <begin position="24"/>
        <end position="42"/>
    </location>
</feature>
<dbReference type="Proteomes" id="UP000053097">
    <property type="component" value="Unassembled WGS sequence"/>
</dbReference>
<evidence type="ECO:0000313" key="3">
    <source>
        <dbReference type="Proteomes" id="UP000053097"/>
    </source>
</evidence>
<evidence type="ECO:0000256" key="1">
    <source>
        <dbReference type="SAM" id="Phobius"/>
    </source>
</evidence>
<accession>A0A026WFW3</accession>